<dbReference type="PROSITE" id="PS51643">
    <property type="entry name" value="HD_CAS3"/>
    <property type="match status" value="1"/>
</dbReference>
<evidence type="ECO:0000313" key="6">
    <source>
        <dbReference type="Proteomes" id="UP000219050"/>
    </source>
</evidence>
<organism evidence="5 6">
    <name type="scientific">Pacificitalea manganoxidans</name>
    <dbReference type="NCBI Taxonomy" id="1411902"/>
    <lineage>
        <taxon>Bacteria</taxon>
        <taxon>Pseudomonadati</taxon>
        <taxon>Pseudomonadota</taxon>
        <taxon>Alphaproteobacteria</taxon>
        <taxon>Rhodobacterales</taxon>
        <taxon>Paracoccaceae</taxon>
        <taxon>Pacificitalea</taxon>
    </lineage>
</organism>
<dbReference type="NCBIfam" id="TIGR01596">
    <property type="entry name" value="cas3_HD"/>
    <property type="match status" value="1"/>
</dbReference>
<accession>A0A291M2E5</accession>
<reference evidence="5 6" key="1">
    <citation type="submission" date="2017-05" db="EMBL/GenBank/DDBJ databases">
        <title>Comparative genomic and metabolic analysis of manganese-oxidizing mechanisms in Celeribater manganoxidans DY25T: its adaption to the environment of polymetallic nodule.</title>
        <authorList>
            <person name="Wang X."/>
        </authorList>
    </citation>
    <scope>NUCLEOTIDE SEQUENCE [LARGE SCALE GENOMIC DNA]</scope>
    <source>
        <strain evidence="5 6">DY25</strain>
    </source>
</reference>
<evidence type="ECO:0000256" key="1">
    <source>
        <dbReference type="ARBA" id="ARBA00022723"/>
    </source>
</evidence>
<dbReference type="GO" id="GO:0046872">
    <property type="term" value="F:metal ion binding"/>
    <property type="evidence" value="ECO:0007669"/>
    <property type="project" value="UniProtKB-KW"/>
</dbReference>
<keyword evidence="1" id="KW-0479">Metal-binding</keyword>
<proteinExistence type="predicted"/>
<dbReference type="Proteomes" id="UP000219050">
    <property type="component" value="Chromosome"/>
</dbReference>
<dbReference type="Gene3D" id="1.10.3210.30">
    <property type="match status" value="1"/>
</dbReference>
<protein>
    <submittedName>
        <fullName evidence="5">CRISPR-associated endonuclease Cas3</fullName>
    </submittedName>
</protein>
<keyword evidence="3" id="KW-0051">Antiviral defense</keyword>
<evidence type="ECO:0000256" key="2">
    <source>
        <dbReference type="ARBA" id="ARBA00022801"/>
    </source>
</evidence>
<dbReference type="InterPro" id="IPR038257">
    <property type="entry name" value="CRISPR-assoc_Cas3_HD_sf"/>
</dbReference>
<dbReference type="Pfam" id="PF18019">
    <property type="entry name" value="Cas3_HD"/>
    <property type="match status" value="1"/>
</dbReference>
<keyword evidence="5" id="KW-0540">Nuclease</keyword>
<dbReference type="EMBL" id="CP021404">
    <property type="protein sequence ID" value="ATI43027.1"/>
    <property type="molecule type" value="Genomic_DNA"/>
</dbReference>
<dbReference type="GO" id="GO:0004519">
    <property type="term" value="F:endonuclease activity"/>
    <property type="evidence" value="ECO:0007669"/>
    <property type="project" value="UniProtKB-KW"/>
</dbReference>
<keyword evidence="5" id="KW-0255">Endonuclease</keyword>
<evidence type="ECO:0000256" key="3">
    <source>
        <dbReference type="ARBA" id="ARBA00023118"/>
    </source>
</evidence>
<keyword evidence="6" id="KW-1185">Reference proteome</keyword>
<sequence length="110" mass="11976">MHHLAHHCADVAAVFRVLLQRRHTQRAIRSALGRDLSQPEQGALVVMAFLHDIGKFAPAFQAKGWPNCDNVKTCGHLEAGQHWLRMPHSGASLGGQMAALAEMCGTEGQD</sequence>
<evidence type="ECO:0000313" key="5">
    <source>
        <dbReference type="EMBL" id="ATI43027.1"/>
    </source>
</evidence>
<gene>
    <name evidence="5" type="ORF">CBW24_14115</name>
</gene>
<dbReference type="GO" id="GO:0016787">
    <property type="term" value="F:hydrolase activity"/>
    <property type="evidence" value="ECO:0007669"/>
    <property type="project" value="UniProtKB-KW"/>
</dbReference>
<keyword evidence="2" id="KW-0378">Hydrolase</keyword>
<dbReference type="InterPro" id="IPR006483">
    <property type="entry name" value="CRISPR-assoc_Cas3_HD"/>
</dbReference>
<dbReference type="KEGG" id="cmag:CBW24_14115"/>
<evidence type="ECO:0000259" key="4">
    <source>
        <dbReference type="PROSITE" id="PS51643"/>
    </source>
</evidence>
<feature type="domain" description="HD Cas3-type" evidence="4">
    <location>
        <begin position="1"/>
        <end position="110"/>
    </location>
</feature>
<dbReference type="AlphaFoldDB" id="A0A291M2E5"/>
<dbReference type="GO" id="GO:0051607">
    <property type="term" value="P:defense response to virus"/>
    <property type="evidence" value="ECO:0007669"/>
    <property type="project" value="UniProtKB-KW"/>
</dbReference>
<name>A0A291M2E5_9RHOB</name>